<dbReference type="Pfam" id="PF00149">
    <property type="entry name" value="Metallophos"/>
    <property type="match status" value="1"/>
</dbReference>
<dbReference type="GO" id="GO:0005634">
    <property type="term" value="C:nucleus"/>
    <property type="evidence" value="ECO:0007669"/>
    <property type="project" value="TreeGrafter"/>
</dbReference>
<sequence>MWMRTFAFSIWTCIVSWRCSTRRATNEPNLAKLLFLGDYSDRGPDLLDRITSLCALRMIRQGCYNMLRTNHKTQAINHVYGFFDEINRKIGNADEALEMWRAFNDLFAVLPLAAVVLKRILCMHCGISPKLQSLDEIRAIKRPLDDPELACDLLWADAMTDFEGFKHNHVRGVGVYFGEESILQVLEKLKLQLIVECVRIFSPWASSLLHSLLQMIMYGCGFFCKQVSFIFC</sequence>
<dbReference type="PANTHER" id="PTHR11668">
    <property type="entry name" value="SERINE/THREONINE PROTEIN PHOSPHATASE"/>
    <property type="match status" value="1"/>
</dbReference>
<evidence type="ECO:0000256" key="1">
    <source>
        <dbReference type="SAM" id="SignalP"/>
    </source>
</evidence>
<dbReference type="SUPFAM" id="SSF56300">
    <property type="entry name" value="Metallo-dependent phosphatases"/>
    <property type="match status" value="1"/>
</dbReference>
<organism evidence="3 4">
    <name type="scientific">Steinernema hermaphroditum</name>
    <dbReference type="NCBI Taxonomy" id="289476"/>
    <lineage>
        <taxon>Eukaryota</taxon>
        <taxon>Metazoa</taxon>
        <taxon>Ecdysozoa</taxon>
        <taxon>Nematoda</taxon>
        <taxon>Chromadorea</taxon>
        <taxon>Rhabditida</taxon>
        <taxon>Tylenchina</taxon>
        <taxon>Panagrolaimomorpha</taxon>
        <taxon>Strongyloidoidea</taxon>
        <taxon>Steinernematidae</taxon>
        <taxon>Steinernema</taxon>
    </lineage>
</organism>
<evidence type="ECO:0000313" key="3">
    <source>
        <dbReference type="EMBL" id="KAK0399114.1"/>
    </source>
</evidence>
<protein>
    <recommendedName>
        <fullName evidence="2">Serine/threonine specific protein phosphatases domain-containing protein</fullName>
    </recommendedName>
</protein>
<comment type="caution">
    <text evidence="3">The sequence shown here is derived from an EMBL/GenBank/DDBJ whole genome shotgun (WGS) entry which is preliminary data.</text>
</comment>
<dbReference type="InterPro" id="IPR050341">
    <property type="entry name" value="PP1_catalytic_subunit"/>
</dbReference>
<evidence type="ECO:0000259" key="2">
    <source>
        <dbReference type="SMART" id="SM00156"/>
    </source>
</evidence>
<accession>A0AA39H6Q4</accession>
<keyword evidence="1" id="KW-0732">Signal</keyword>
<dbReference type="InterPro" id="IPR004843">
    <property type="entry name" value="Calcineurin-like_PHP"/>
</dbReference>
<feature type="chain" id="PRO_5041222216" description="Serine/threonine specific protein phosphatases domain-containing protein" evidence="1">
    <location>
        <begin position="22"/>
        <end position="232"/>
    </location>
</feature>
<dbReference type="AlphaFoldDB" id="A0AA39H6Q4"/>
<dbReference type="EMBL" id="JAUCMV010000005">
    <property type="protein sequence ID" value="KAK0399114.1"/>
    <property type="molecule type" value="Genomic_DNA"/>
</dbReference>
<dbReference type="InterPro" id="IPR029052">
    <property type="entry name" value="Metallo-depent_PP-like"/>
</dbReference>
<dbReference type="Gene3D" id="3.60.21.10">
    <property type="match status" value="1"/>
</dbReference>
<dbReference type="PANTHER" id="PTHR11668:SF491">
    <property type="entry name" value="SERINE_THREONINE-PROTEIN PHOSPHATASE"/>
    <property type="match status" value="1"/>
</dbReference>
<dbReference type="SMART" id="SM00156">
    <property type="entry name" value="PP2Ac"/>
    <property type="match status" value="1"/>
</dbReference>
<dbReference type="InterPro" id="IPR006186">
    <property type="entry name" value="Ser/Thr-sp_prot-phosphatase"/>
</dbReference>
<dbReference type="Proteomes" id="UP001175271">
    <property type="component" value="Unassembled WGS sequence"/>
</dbReference>
<dbReference type="GO" id="GO:0004722">
    <property type="term" value="F:protein serine/threonine phosphatase activity"/>
    <property type="evidence" value="ECO:0007669"/>
    <property type="project" value="TreeGrafter"/>
</dbReference>
<feature type="domain" description="Serine/threonine specific protein phosphatases" evidence="2">
    <location>
        <begin position="5"/>
        <end position="228"/>
    </location>
</feature>
<keyword evidence="4" id="KW-1185">Reference proteome</keyword>
<feature type="signal peptide" evidence="1">
    <location>
        <begin position="1"/>
        <end position="21"/>
    </location>
</feature>
<dbReference type="GO" id="GO:0005737">
    <property type="term" value="C:cytoplasm"/>
    <property type="evidence" value="ECO:0007669"/>
    <property type="project" value="TreeGrafter"/>
</dbReference>
<gene>
    <name evidence="3" type="ORF">QR680_002904</name>
</gene>
<reference evidence="3" key="1">
    <citation type="submission" date="2023-06" db="EMBL/GenBank/DDBJ databases">
        <title>Genomic analysis of the entomopathogenic nematode Steinernema hermaphroditum.</title>
        <authorList>
            <person name="Schwarz E.M."/>
            <person name="Heppert J.K."/>
            <person name="Baniya A."/>
            <person name="Schwartz H.T."/>
            <person name="Tan C.-H."/>
            <person name="Antoshechkin I."/>
            <person name="Sternberg P.W."/>
            <person name="Goodrich-Blair H."/>
            <person name="Dillman A.R."/>
        </authorList>
    </citation>
    <scope>NUCLEOTIDE SEQUENCE</scope>
    <source>
        <strain evidence="3">PS9179</strain>
        <tissue evidence="3">Whole animal</tissue>
    </source>
</reference>
<dbReference type="PRINTS" id="PR00114">
    <property type="entry name" value="STPHPHTASE"/>
</dbReference>
<evidence type="ECO:0000313" key="4">
    <source>
        <dbReference type="Proteomes" id="UP001175271"/>
    </source>
</evidence>
<name>A0AA39H6Q4_9BILA</name>
<proteinExistence type="predicted"/>